<organism evidence="1 2">
    <name type="scientific">Clathrus columnatus</name>
    <dbReference type="NCBI Taxonomy" id="1419009"/>
    <lineage>
        <taxon>Eukaryota</taxon>
        <taxon>Fungi</taxon>
        <taxon>Dikarya</taxon>
        <taxon>Basidiomycota</taxon>
        <taxon>Agaricomycotina</taxon>
        <taxon>Agaricomycetes</taxon>
        <taxon>Phallomycetidae</taxon>
        <taxon>Phallales</taxon>
        <taxon>Clathraceae</taxon>
        <taxon>Clathrus</taxon>
    </lineage>
</organism>
<evidence type="ECO:0000313" key="2">
    <source>
        <dbReference type="Proteomes" id="UP001050691"/>
    </source>
</evidence>
<protein>
    <submittedName>
        <fullName evidence="1">Uncharacterized protein</fullName>
    </submittedName>
</protein>
<proteinExistence type="predicted"/>
<keyword evidence="2" id="KW-1185">Reference proteome</keyword>
<gene>
    <name evidence="1" type="ORF">Clacol_001028</name>
</gene>
<comment type="caution">
    <text evidence="1">The sequence shown here is derived from an EMBL/GenBank/DDBJ whole genome shotgun (WGS) entry which is preliminary data.</text>
</comment>
<dbReference type="EMBL" id="BPWL01000001">
    <property type="protein sequence ID" value="GJJ06832.1"/>
    <property type="molecule type" value="Genomic_DNA"/>
</dbReference>
<dbReference type="AlphaFoldDB" id="A0AAV4ZZX7"/>
<accession>A0AAV4ZZX7</accession>
<name>A0AAV4ZZX7_9AGAM</name>
<sequence length="217" mass="24712">MSPGPFNYFVIPARDCNYGAILPLRTELYNLYTNARRAAQFNLEDIFAQYPTPPGSVAHSLHDLYISNADRNPDFFARVVAFKSILNPMWDRLELAKRFGLERLGAIEENWTSRLHSTNSFEIDSCAYRGNDVILACQWYAFEMREAGENFKIVWVDYGYADLEGSSLNLDLKTKYPLVDGEIISGMAKGDDTPIREKMRTTATARPKNSFLLGDKE</sequence>
<dbReference type="Proteomes" id="UP001050691">
    <property type="component" value="Unassembled WGS sequence"/>
</dbReference>
<evidence type="ECO:0000313" key="1">
    <source>
        <dbReference type="EMBL" id="GJJ06832.1"/>
    </source>
</evidence>
<reference evidence="1" key="1">
    <citation type="submission" date="2021-10" db="EMBL/GenBank/DDBJ databases">
        <title>De novo Genome Assembly of Clathrus columnatus (Basidiomycota, Fungi) Using Illumina and Nanopore Sequence Data.</title>
        <authorList>
            <person name="Ogiso-Tanaka E."/>
            <person name="Itagaki H."/>
            <person name="Hosoya T."/>
            <person name="Hosaka K."/>
        </authorList>
    </citation>
    <scope>NUCLEOTIDE SEQUENCE</scope>
    <source>
        <strain evidence="1">MO-923</strain>
    </source>
</reference>